<dbReference type="InParanoid" id="D7SHG5"/>
<accession>D7SHG5</accession>
<evidence type="ECO:0000313" key="2">
    <source>
        <dbReference type="Proteomes" id="UP000009183"/>
    </source>
</evidence>
<gene>
    <name evidence="1" type="ordered locus">VIT_17s0000g09520</name>
</gene>
<dbReference type="PaxDb" id="29760-VIT_17s0000g09520.t01"/>
<dbReference type="HOGENOM" id="CLU_3407139_0_0_1"/>
<dbReference type="Proteomes" id="UP000009183">
    <property type="component" value="Chromosome 17"/>
</dbReference>
<dbReference type="AlphaFoldDB" id="D7SHG5"/>
<protein>
    <submittedName>
        <fullName evidence="1">Uncharacterized protein</fullName>
    </submittedName>
</protein>
<name>D7SHG5_VITVI</name>
<proteinExistence type="predicted"/>
<reference evidence="2" key="1">
    <citation type="journal article" date="2007" name="Nature">
        <title>The grapevine genome sequence suggests ancestral hexaploidization in major angiosperm phyla.</title>
        <authorList>
            <consortium name="The French-Italian Public Consortium for Grapevine Genome Characterization."/>
            <person name="Jaillon O."/>
            <person name="Aury J.-M."/>
            <person name="Noel B."/>
            <person name="Policriti A."/>
            <person name="Clepet C."/>
            <person name="Casagrande A."/>
            <person name="Choisne N."/>
            <person name="Aubourg S."/>
            <person name="Vitulo N."/>
            <person name="Jubin C."/>
            <person name="Vezzi A."/>
            <person name="Legeai F."/>
            <person name="Hugueney P."/>
            <person name="Dasilva C."/>
            <person name="Horner D."/>
            <person name="Mica E."/>
            <person name="Jublot D."/>
            <person name="Poulain J."/>
            <person name="Bruyere C."/>
            <person name="Billault A."/>
            <person name="Segurens B."/>
            <person name="Gouyvenoux M."/>
            <person name="Ugarte E."/>
            <person name="Cattonaro F."/>
            <person name="Anthouard V."/>
            <person name="Vico V."/>
            <person name="Del Fabbro C."/>
            <person name="Alaux M."/>
            <person name="Di Gaspero G."/>
            <person name="Dumas V."/>
            <person name="Felice N."/>
            <person name="Paillard S."/>
            <person name="Juman I."/>
            <person name="Moroldo M."/>
            <person name="Scalabrin S."/>
            <person name="Canaguier A."/>
            <person name="Le Clainche I."/>
            <person name="Malacrida G."/>
            <person name="Durand E."/>
            <person name="Pesole G."/>
            <person name="Laucou V."/>
            <person name="Chatelet P."/>
            <person name="Merdinoglu D."/>
            <person name="Delledonne M."/>
            <person name="Pezzotti M."/>
            <person name="Lecharny A."/>
            <person name="Scarpelli C."/>
            <person name="Artiguenave F."/>
            <person name="Pe M.E."/>
            <person name="Valle G."/>
            <person name="Morgante M."/>
            <person name="Caboche M."/>
            <person name="Adam-Blondon A.-F."/>
            <person name="Weissenbach J."/>
            <person name="Quetier F."/>
            <person name="Wincker P."/>
        </authorList>
    </citation>
    <scope>NUCLEOTIDE SEQUENCE [LARGE SCALE GENOMIC DNA]</scope>
    <source>
        <strain evidence="2">cv. Pinot noir / PN40024</strain>
    </source>
</reference>
<organism evidence="1 2">
    <name type="scientific">Vitis vinifera</name>
    <name type="common">Grape</name>
    <dbReference type="NCBI Taxonomy" id="29760"/>
    <lineage>
        <taxon>Eukaryota</taxon>
        <taxon>Viridiplantae</taxon>
        <taxon>Streptophyta</taxon>
        <taxon>Embryophyta</taxon>
        <taxon>Tracheophyta</taxon>
        <taxon>Spermatophyta</taxon>
        <taxon>Magnoliopsida</taxon>
        <taxon>eudicotyledons</taxon>
        <taxon>Gunneridae</taxon>
        <taxon>Pentapetalae</taxon>
        <taxon>rosids</taxon>
        <taxon>Vitales</taxon>
        <taxon>Vitaceae</taxon>
        <taxon>Viteae</taxon>
        <taxon>Vitis</taxon>
    </lineage>
</organism>
<evidence type="ECO:0000313" key="1">
    <source>
        <dbReference type="EMBL" id="CBI14924.3"/>
    </source>
</evidence>
<sequence length="30" mass="3497">MRYCSFSIMKFADIIIILSRIDIIMGEVDC</sequence>
<dbReference type="EMBL" id="FN594950">
    <property type="protein sequence ID" value="CBI14924.3"/>
    <property type="molecule type" value="Genomic_DNA"/>
</dbReference>
<keyword evidence="2" id="KW-1185">Reference proteome</keyword>